<dbReference type="EMBL" id="CM009757">
    <property type="protein sequence ID" value="PUZ38590.1"/>
    <property type="molecule type" value="Genomic_DNA"/>
</dbReference>
<dbReference type="OrthoDB" id="1937734at2759"/>
<proteinExistence type="predicted"/>
<organism evidence="2 3">
    <name type="scientific">Panicum hallii var. hallii</name>
    <dbReference type="NCBI Taxonomy" id="1504633"/>
    <lineage>
        <taxon>Eukaryota</taxon>
        <taxon>Viridiplantae</taxon>
        <taxon>Streptophyta</taxon>
        <taxon>Embryophyta</taxon>
        <taxon>Tracheophyta</taxon>
        <taxon>Spermatophyta</taxon>
        <taxon>Magnoliopsida</taxon>
        <taxon>Liliopsida</taxon>
        <taxon>Poales</taxon>
        <taxon>Poaceae</taxon>
        <taxon>PACMAD clade</taxon>
        <taxon>Panicoideae</taxon>
        <taxon>Panicodae</taxon>
        <taxon>Paniceae</taxon>
        <taxon>Panicinae</taxon>
        <taxon>Panicum</taxon>
        <taxon>Panicum sect. Panicum</taxon>
    </lineage>
</organism>
<evidence type="ECO:0000256" key="1">
    <source>
        <dbReference type="SAM" id="MobiDB-lite"/>
    </source>
</evidence>
<evidence type="ECO:0000313" key="3">
    <source>
        <dbReference type="Proteomes" id="UP000244336"/>
    </source>
</evidence>
<keyword evidence="3" id="KW-1185">Reference proteome</keyword>
<evidence type="ECO:0000313" key="2">
    <source>
        <dbReference type="EMBL" id="PUZ38590.1"/>
    </source>
</evidence>
<reference evidence="2 3" key="1">
    <citation type="submission" date="2018-04" db="EMBL/GenBank/DDBJ databases">
        <title>WGS assembly of Panicum hallii var. hallii HAL2.</title>
        <authorList>
            <person name="Lovell J."/>
            <person name="Jenkins J."/>
            <person name="Lowry D."/>
            <person name="Mamidi S."/>
            <person name="Sreedasyam A."/>
            <person name="Weng X."/>
            <person name="Barry K."/>
            <person name="Bonette J."/>
            <person name="Campitelli B."/>
            <person name="Daum C."/>
            <person name="Gordon S."/>
            <person name="Gould B."/>
            <person name="Lipzen A."/>
            <person name="MacQueen A."/>
            <person name="Palacio-Mejia J."/>
            <person name="Plott C."/>
            <person name="Shakirov E."/>
            <person name="Shu S."/>
            <person name="Yoshinaga Y."/>
            <person name="Zane M."/>
            <person name="Rokhsar D."/>
            <person name="Grimwood J."/>
            <person name="Schmutz J."/>
            <person name="Juenger T."/>
        </authorList>
    </citation>
    <scope>NUCLEOTIDE SEQUENCE [LARGE SCALE GENOMIC DNA]</scope>
    <source>
        <strain evidence="3">cv. HAL2</strain>
    </source>
</reference>
<dbReference type="Pfam" id="PF09425">
    <property type="entry name" value="Jas_motif"/>
    <property type="match status" value="1"/>
</dbReference>
<name>A0A2T7C5H3_9POAL</name>
<protein>
    <submittedName>
        <fullName evidence="2">Uncharacterized protein</fullName>
    </submittedName>
</protein>
<gene>
    <name evidence="2" type="ORF">GQ55_9G208900</name>
</gene>
<dbReference type="AlphaFoldDB" id="A0A2T7C5H3"/>
<accession>A0A2T7C5H3</accession>
<dbReference type="Proteomes" id="UP000244336">
    <property type="component" value="Chromosome 9"/>
</dbReference>
<dbReference type="Gramene" id="PUZ38590">
    <property type="protein sequence ID" value="PUZ38590"/>
    <property type="gene ID" value="GQ55_9G208900"/>
</dbReference>
<sequence length="212" mass="22767">MGPCHAGPGGPFGHPTLHSKASLQRFLAKRKDRLVERAPYARPYPSEEAEKKKPAAWRSGSGARTRTASPSRCDLELAGLLACCNMDGLAAGAGPLGARRGGDLPEQGGRAGRRALPATAAATPLVNILAYPAYQRTAAHYPPRPALLLRRRRWPPVCRAHLSLAELNGYLAAVHHDYPGGCIDMWLLMDLEQGTWSTVPTPPPSTTLRTPT</sequence>
<feature type="region of interest" description="Disordered" evidence="1">
    <location>
        <begin position="37"/>
        <end position="69"/>
    </location>
</feature>
<dbReference type="InterPro" id="IPR018467">
    <property type="entry name" value="CCT_CS"/>
</dbReference>